<keyword evidence="5" id="KW-0732">Signal</keyword>
<accession>A0ABP7XGY0</accession>
<evidence type="ECO:0000256" key="1">
    <source>
        <dbReference type="ARBA" id="ARBA00004571"/>
    </source>
</evidence>
<gene>
    <name evidence="14" type="ORF">GCM10022393_17010</name>
</gene>
<keyword evidence="4 10" id="KW-0812">Transmembrane</keyword>
<keyword evidence="9 10" id="KW-0998">Cell outer membrane</keyword>
<organism evidence="14 15">
    <name type="scientific">Aquimarina addita</name>
    <dbReference type="NCBI Taxonomy" id="870485"/>
    <lineage>
        <taxon>Bacteria</taxon>
        <taxon>Pseudomonadati</taxon>
        <taxon>Bacteroidota</taxon>
        <taxon>Flavobacteriia</taxon>
        <taxon>Flavobacteriales</taxon>
        <taxon>Flavobacteriaceae</taxon>
        <taxon>Aquimarina</taxon>
    </lineage>
</organism>
<comment type="caution">
    <text evidence="14">The sequence shown here is derived from an EMBL/GenBank/DDBJ whole genome shotgun (WGS) entry which is preliminary data.</text>
</comment>
<evidence type="ECO:0000256" key="6">
    <source>
        <dbReference type="ARBA" id="ARBA00023077"/>
    </source>
</evidence>
<evidence type="ECO:0000256" key="4">
    <source>
        <dbReference type="ARBA" id="ARBA00022692"/>
    </source>
</evidence>
<dbReference type="Gene3D" id="2.40.170.20">
    <property type="entry name" value="TonB-dependent receptor, beta-barrel domain"/>
    <property type="match status" value="1"/>
</dbReference>
<feature type="domain" description="TonB-dependent receptor-like beta-barrel" evidence="12">
    <location>
        <begin position="351"/>
        <end position="861"/>
    </location>
</feature>
<comment type="similarity">
    <text evidence="10 11">Belongs to the TonB-dependent receptor family.</text>
</comment>
<dbReference type="InterPro" id="IPR039426">
    <property type="entry name" value="TonB-dep_rcpt-like"/>
</dbReference>
<dbReference type="PROSITE" id="PS52016">
    <property type="entry name" value="TONB_DEPENDENT_REC_3"/>
    <property type="match status" value="1"/>
</dbReference>
<keyword evidence="2 10" id="KW-0813">Transport</keyword>
<evidence type="ECO:0000256" key="11">
    <source>
        <dbReference type="RuleBase" id="RU003357"/>
    </source>
</evidence>
<keyword evidence="3 10" id="KW-1134">Transmembrane beta strand</keyword>
<evidence type="ECO:0000256" key="8">
    <source>
        <dbReference type="ARBA" id="ARBA00023170"/>
    </source>
</evidence>
<evidence type="ECO:0000256" key="7">
    <source>
        <dbReference type="ARBA" id="ARBA00023136"/>
    </source>
</evidence>
<keyword evidence="15" id="KW-1185">Reference proteome</keyword>
<dbReference type="InterPro" id="IPR008969">
    <property type="entry name" value="CarboxyPept-like_regulatory"/>
</dbReference>
<protein>
    <submittedName>
        <fullName evidence="14">TonB-dependent receptor</fullName>
    </submittedName>
</protein>
<comment type="subcellular location">
    <subcellularLocation>
        <location evidence="1 10">Cell outer membrane</location>
        <topology evidence="1 10">Multi-pass membrane protein</topology>
    </subcellularLocation>
</comment>
<dbReference type="InterPro" id="IPR000531">
    <property type="entry name" value="Beta-barrel_TonB"/>
</dbReference>
<evidence type="ECO:0000259" key="13">
    <source>
        <dbReference type="Pfam" id="PF07715"/>
    </source>
</evidence>
<evidence type="ECO:0000256" key="2">
    <source>
        <dbReference type="ARBA" id="ARBA00022448"/>
    </source>
</evidence>
<dbReference type="EMBL" id="BAABCW010000005">
    <property type="protein sequence ID" value="GAA4116382.1"/>
    <property type="molecule type" value="Genomic_DNA"/>
</dbReference>
<keyword evidence="8 14" id="KW-0675">Receptor</keyword>
<dbReference type="PANTHER" id="PTHR30069:SF29">
    <property type="entry name" value="HEMOGLOBIN AND HEMOGLOBIN-HAPTOGLOBIN-BINDING PROTEIN 1-RELATED"/>
    <property type="match status" value="1"/>
</dbReference>
<evidence type="ECO:0000313" key="14">
    <source>
        <dbReference type="EMBL" id="GAA4116382.1"/>
    </source>
</evidence>
<evidence type="ECO:0000256" key="3">
    <source>
        <dbReference type="ARBA" id="ARBA00022452"/>
    </source>
</evidence>
<keyword evidence="6 11" id="KW-0798">TonB box</keyword>
<dbReference type="InterPro" id="IPR012910">
    <property type="entry name" value="Plug_dom"/>
</dbReference>
<dbReference type="InterPro" id="IPR036942">
    <property type="entry name" value="Beta-barrel_TonB_sf"/>
</dbReference>
<dbReference type="SUPFAM" id="SSF56935">
    <property type="entry name" value="Porins"/>
    <property type="match status" value="1"/>
</dbReference>
<evidence type="ECO:0000256" key="5">
    <source>
        <dbReference type="ARBA" id="ARBA00022729"/>
    </source>
</evidence>
<dbReference type="Proteomes" id="UP001500459">
    <property type="component" value="Unassembled WGS sequence"/>
</dbReference>
<reference evidence="15" key="1">
    <citation type="journal article" date="2019" name="Int. J. Syst. Evol. Microbiol.">
        <title>The Global Catalogue of Microorganisms (GCM) 10K type strain sequencing project: providing services to taxonomists for standard genome sequencing and annotation.</title>
        <authorList>
            <consortium name="The Broad Institute Genomics Platform"/>
            <consortium name="The Broad Institute Genome Sequencing Center for Infectious Disease"/>
            <person name="Wu L."/>
            <person name="Ma J."/>
        </authorList>
    </citation>
    <scope>NUCLEOTIDE SEQUENCE [LARGE SCALE GENOMIC DNA]</scope>
    <source>
        <strain evidence="15">JCM 17106</strain>
    </source>
</reference>
<sequence length="889" mass="97642">MTGQTTVKGRVIDASELPIPLANITLRGSSNIGTVADFDGFFTLTIQETPPFSLVVSSIGYETTTTNAITASVEDLIITLNQGTELDIVIISASRAPERIFESPVSVEYFGQKEIKNTPSVDFYSGLENIKGVDVNTNSLTYKSVNTRGYGSFANTRFVQLVDGMDNSSPSLNFSLGNLVGISELDVSNIELLPGASSALYGANAFNGILFINSKNPFEFQGISAYSRGGVTTQEAAGTNAFYDVGVRAAHAFSDKFAAKVNVSYIKGTDWFAVNNDNLNDPSLNRQSDPNYDGVNVYGDEISTTVNGVSVSRTGYEEQDLVDYDAESLKFSGSLHYRPMADDLEIIYTGRLGRGTTLFQNANRFYSPNFFSQQHKLEVKNNNFFIRGYITAGDAGDTYDTRIAATNINNSWKSNDDWFTEYFTTLAVSGGNHDLARATADTGRLVPGTPEFETAFNRVVSDPDFTTGAKFQDESELRHVDANYNFSHITGNFADIQVGGSFREYRLRSFGTVFTDFDGPISYGEVGIYTQIQKLLLDERLKITGSIRYDKSELFEGNFSPRFSIGYNAGEDRNHNIRTSIQSGFRNPTTQNLFMGLDVVRAITMGSAADNLDRESRDYALSTNGTALTGNANATITGRNALENSYTLDSAAEFINAADPSLLIKSDVQLVKPEKVTVLELGYRGKYNGFSLEASGYYNMYQDFITSENVVVPFYGEATSNEDFTSPSVQALFNNDFNIYNIATNTSAEVNSYGMVLGVDGKVFGTYDFGVNYTYSKEDFDEDDTAYQSEFNTPEHKVKATFGNRNLFSNFGFNTSIRWSDSYVWNDAFGTSEIPSFTVADAQINYTISSLKSVIKAGATNIGGEEYYNALGTGFIGSQYYIGITINNL</sequence>
<name>A0ABP7XGY0_9FLAO</name>
<dbReference type="Pfam" id="PF00593">
    <property type="entry name" value="TonB_dep_Rec_b-barrel"/>
    <property type="match status" value="1"/>
</dbReference>
<evidence type="ECO:0000313" key="15">
    <source>
        <dbReference type="Proteomes" id="UP001500459"/>
    </source>
</evidence>
<dbReference type="Gene3D" id="2.170.130.10">
    <property type="entry name" value="TonB-dependent receptor, plug domain"/>
    <property type="match status" value="1"/>
</dbReference>
<evidence type="ECO:0000256" key="10">
    <source>
        <dbReference type="PROSITE-ProRule" id="PRU01360"/>
    </source>
</evidence>
<dbReference type="Pfam" id="PF13715">
    <property type="entry name" value="CarbopepD_reg_2"/>
    <property type="match status" value="1"/>
</dbReference>
<keyword evidence="7 10" id="KW-0472">Membrane</keyword>
<dbReference type="Gene3D" id="2.60.40.1120">
    <property type="entry name" value="Carboxypeptidase-like, regulatory domain"/>
    <property type="match status" value="1"/>
</dbReference>
<proteinExistence type="inferred from homology"/>
<evidence type="ECO:0000259" key="12">
    <source>
        <dbReference type="Pfam" id="PF00593"/>
    </source>
</evidence>
<evidence type="ECO:0000256" key="9">
    <source>
        <dbReference type="ARBA" id="ARBA00023237"/>
    </source>
</evidence>
<dbReference type="SUPFAM" id="SSF49464">
    <property type="entry name" value="Carboxypeptidase regulatory domain-like"/>
    <property type="match status" value="1"/>
</dbReference>
<dbReference type="InterPro" id="IPR037066">
    <property type="entry name" value="Plug_dom_sf"/>
</dbReference>
<feature type="domain" description="TonB-dependent receptor plug" evidence="13">
    <location>
        <begin position="101"/>
        <end position="209"/>
    </location>
</feature>
<dbReference type="PANTHER" id="PTHR30069">
    <property type="entry name" value="TONB-DEPENDENT OUTER MEMBRANE RECEPTOR"/>
    <property type="match status" value="1"/>
</dbReference>
<dbReference type="Pfam" id="PF07715">
    <property type="entry name" value="Plug"/>
    <property type="match status" value="1"/>
</dbReference>